<evidence type="ECO:0000256" key="3">
    <source>
        <dbReference type="ARBA" id="ARBA00022723"/>
    </source>
</evidence>
<dbReference type="InterPro" id="IPR017896">
    <property type="entry name" value="4Fe4S_Fe-S-bd"/>
</dbReference>
<keyword evidence="2 7" id="KW-0813">Transport</keyword>
<dbReference type="GO" id="GO:0051536">
    <property type="term" value="F:iron-sulfur cluster binding"/>
    <property type="evidence" value="ECO:0007669"/>
    <property type="project" value="UniProtKB-KW"/>
</dbReference>
<dbReference type="SUPFAM" id="SSF54862">
    <property type="entry name" value="4Fe-4S ferredoxins"/>
    <property type="match status" value="1"/>
</dbReference>
<dbReference type="AlphaFoldDB" id="A0A133UMD1"/>
<keyword evidence="5 7" id="KW-0408">Iron</keyword>
<keyword evidence="4 7" id="KW-0249">Electron transport</keyword>
<comment type="caution">
    <text evidence="9">The sequence shown here is derived from an EMBL/GenBank/DDBJ whole genome shotgun (WGS) entry which is preliminary data.</text>
</comment>
<dbReference type="InterPro" id="IPR051269">
    <property type="entry name" value="Fe-S_cluster_ET"/>
</dbReference>
<evidence type="ECO:0000256" key="7">
    <source>
        <dbReference type="RuleBase" id="RU368020"/>
    </source>
</evidence>
<accession>A0A133UMD1</accession>
<keyword evidence="10" id="KW-1185">Reference proteome</keyword>
<evidence type="ECO:0000313" key="10">
    <source>
        <dbReference type="Proteomes" id="UP000070155"/>
    </source>
</evidence>
<evidence type="ECO:0000256" key="6">
    <source>
        <dbReference type="ARBA" id="ARBA00023014"/>
    </source>
</evidence>
<comment type="function">
    <text evidence="7">Ferredoxins are iron-sulfur proteins that transfer electrons in a wide variety of metabolic reactions.</text>
</comment>
<gene>
    <name evidence="9" type="ORF">AKJ36_01075</name>
</gene>
<organism evidence="9 10">
    <name type="scientific">candidate division MSBL1 archaeon SCGC-AAA259I07</name>
    <dbReference type="NCBI Taxonomy" id="1698266"/>
    <lineage>
        <taxon>Archaea</taxon>
        <taxon>Methanobacteriati</taxon>
        <taxon>Methanobacteriota</taxon>
        <taxon>candidate division MSBL1</taxon>
    </lineage>
</organism>
<name>A0A133UMD1_9EURY</name>
<sequence length="71" mass="7773">MLKVIVDQESCSGSGDCAKLCGEVFEVVSGVSRLAEKYRDDNPAEGTVPEDLDCVYRAEEKCPFDAITVRK</sequence>
<feature type="domain" description="4Fe-4S ferredoxin-type" evidence="8">
    <location>
        <begin position="2"/>
        <end position="30"/>
    </location>
</feature>
<proteinExistence type="predicted"/>
<dbReference type="GO" id="GO:0005506">
    <property type="term" value="F:iron ion binding"/>
    <property type="evidence" value="ECO:0007669"/>
    <property type="project" value="UniProtKB-UniRule"/>
</dbReference>
<dbReference type="Proteomes" id="UP000070155">
    <property type="component" value="Unassembled WGS sequence"/>
</dbReference>
<evidence type="ECO:0000256" key="2">
    <source>
        <dbReference type="ARBA" id="ARBA00022448"/>
    </source>
</evidence>
<dbReference type="PRINTS" id="PR00352">
    <property type="entry name" value="3FE4SFRDOXIN"/>
</dbReference>
<dbReference type="EMBL" id="LHXQ01000009">
    <property type="protein sequence ID" value="KXA95270.1"/>
    <property type="molecule type" value="Genomic_DNA"/>
</dbReference>
<dbReference type="InterPro" id="IPR001080">
    <property type="entry name" value="3Fe4S_ferredoxin"/>
</dbReference>
<dbReference type="PANTHER" id="PTHR36923">
    <property type="entry name" value="FERREDOXIN"/>
    <property type="match status" value="1"/>
</dbReference>
<dbReference type="GO" id="GO:0009055">
    <property type="term" value="F:electron transfer activity"/>
    <property type="evidence" value="ECO:0007669"/>
    <property type="project" value="UniProtKB-UniRule"/>
</dbReference>
<protein>
    <recommendedName>
        <fullName evidence="7">Ferredoxin</fullName>
    </recommendedName>
</protein>
<dbReference type="PROSITE" id="PS51379">
    <property type="entry name" value="4FE4S_FER_2"/>
    <property type="match status" value="1"/>
</dbReference>
<dbReference type="Gene3D" id="3.30.70.20">
    <property type="match status" value="1"/>
</dbReference>
<dbReference type="Pfam" id="PF13459">
    <property type="entry name" value="Fer4_15"/>
    <property type="match status" value="1"/>
</dbReference>
<dbReference type="PANTHER" id="PTHR36923:SF3">
    <property type="entry name" value="FERREDOXIN"/>
    <property type="match status" value="1"/>
</dbReference>
<keyword evidence="3 7" id="KW-0479">Metal-binding</keyword>
<evidence type="ECO:0000256" key="4">
    <source>
        <dbReference type="ARBA" id="ARBA00022982"/>
    </source>
</evidence>
<evidence type="ECO:0000256" key="5">
    <source>
        <dbReference type="ARBA" id="ARBA00023004"/>
    </source>
</evidence>
<evidence type="ECO:0000256" key="1">
    <source>
        <dbReference type="ARBA" id="ARBA00001966"/>
    </source>
</evidence>
<comment type="cofactor">
    <cofactor evidence="1">
        <name>[4Fe-4S] cluster</name>
        <dbReference type="ChEBI" id="CHEBI:49883"/>
    </cofactor>
</comment>
<evidence type="ECO:0000259" key="8">
    <source>
        <dbReference type="PROSITE" id="PS51379"/>
    </source>
</evidence>
<evidence type="ECO:0000313" key="9">
    <source>
        <dbReference type="EMBL" id="KXA95270.1"/>
    </source>
</evidence>
<reference evidence="9 10" key="1">
    <citation type="journal article" date="2016" name="Sci. Rep.">
        <title>Metabolic traits of an uncultured archaeal lineage -MSBL1- from brine pools of the Red Sea.</title>
        <authorList>
            <person name="Mwirichia R."/>
            <person name="Alam I."/>
            <person name="Rashid M."/>
            <person name="Vinu M."/>
            <person name="Ba-Alawi W."/>
            <person name="Anthony Kamau A."/>
            <person name="Kamanda Ngugi D."/>
            <person name="Goker M."/>
            <person name="Klenk H.P."/>
            <person name="Bajic V."/>
            <person name="Stingl U."/>
        </authorList>
    </citation>
    <scope>NUCLEOTIDE SEQUENCE [LARGE SCALE GENOMIC DNA]</scope>
    <source>
        <strain evidence="9">SCGC-AAA259I07</strain>
    </source>
</reference>
<keyword evidence="6 7" id="KW-0411">Iron-sulfur</keyword>